<reference evidence="2" key="1">
    <citation type="submission" date="2021-02" db="EMBL/GenBank/DDBJ databases">
        <authorList>
            <person name="Dougan E. K."/>
            <person name="Rhodes N."/>
            <person name="Thang M."/>
            <person name="Chan C."/>
        </authorList>
    </citation>
    <scope>NUCLEOTIDE SEQUENCE</scope>
</reference>
<gene>
    <name evidence="2" type="ORF">PGLA1383_LOCUS16482</name>
</gene>
<accession>A0A813EAB7</accession>
<keyword evidence="1" id="KW-0812">Transmembrane</keyword>
<organism evidence="2 3">
    <name type="scientific">Polarella glacialis</name>
    <name type="common">Dinoflagellate</name>
    <dbReference type="NCBI Taxonomy" id="89957"/>
    <lineage>
        <taxon>Eukaryota</taxon>
        <taxon>Sar</taxon>
        <taxon>Alveolata</taxon>
        <taxon>Dinophyceae</taxon>
        <taxon>Suessiales</taxon>
        <taxon>Suessiaceae</taxon>
        <taxon>Polarella</taxon>
    </lineage>
</organism>
<feature type="transmembrane region" description="Helical" evidence="1">
    <location>
        <begin position="202"/>
        <end position="225"/>
    </location>
</feature>
<feature type="transmembrane region" description="Helical" evidence="1">
    <location>
        <begin position="106"/>
        <end position="127"/>
    </location>
</feature>
<comment type="caution">
    <text evidence="2">The sequence shown here is derived from an EMBL/GenBank/DDBJ whole genome shotgun (WGS) entry which is preliminary data.</text>
</comment>
<dbReference type="AlphaFoldDB" id="A0A813EAB7"/>
<sequence length="233" mass="25854">ARNQQQQHRRLEMFPADLERVGFPNGGNALPVVPAQIVGAGGLEIKREDTQQIKNKFKKLGRMVGCSGLCASVMYFIMGALFFWYAQLIPDQCNRNFDFVFNMLGLWNAILGVVCAGFAVTASEMLGAMTHAALARKYEEEGRASEAVEQRESAEKEVNCAKKISIFPACLYVLAQSGLVVTWIWGMFAIIGANWWCQGPVTFFWLLLVFNLISLCCSISSGGGARYGYSQFY</sequence>
<keyword evidence="1" id="KW-0472">Membrane</keyword>
<evidence type="ECO:0000256" key="1">
    <source>
        <dbReference type="SAM" id="Phobius"/>
    </source>
</evidence>
<feature type="non-terminal residue" evidence="2">
    <location>
        <position position="1"/>
    </location>
</feature>
<evidence type="ECO:0000313" key="2">
    <source>
        <dbReference type="EMBL" id="CAE8598068.1"/>
    </source>
</evidence>
<dbReference type="EMBL" id="CAJNNV010009999">
    <property type="protein sequence ID" value="CAE8598068.1"/>
    <property type="molecule type" value="Genomic_DNA"/>
</dbReference>
<feature type="transmembrane region" description="Helical" evidence="1">
    <location>
        <begin position="64"/>
        <end position="86"/>
    </location>
</feature>
<evidence type="ECO:0000313" key="3">
    <source>
        <dbReference type="Proteomes" id="UP000654075"/>
    </source>
</evidence>
<evidence type="ECO:0008006" key="4">
    <source>
        <dbReference type="Google" id="ProtNLM"/>
    </source>
</evidence>
<keyword evidence="1" id="KW-1133">Transmembrane helix</keyword>
<protein>
    <recommendedName>
        <fullName evidence="4">H(+)-exporting diphosphatase</fullName>
    </recommendedName>
</protein>
<keyword evidence="3" id="KW-1185">Reference proteome</keyword>
<dbReference type="Proteomes" id="UP000654075">
    <property type="component" value="Unassembled WGS sequence"/>
</dbReference>
<feature type="transmembrane region" description="Helical" evidence="1">
    <location>
        <begin position="171"/>
        <end position="196"/>
    </location>
</feature>
<proteinExistence type="predicted"/>
<name>A0A813EAB7_POLGL</name>